<accession>A0AAF0PZW2</accession>
<evidence type="ECO:0000256" key="1">
    <source>
        <dbReference type="SAM" id="MobiDB-lite"/>
    </source>
</evidence>
<sequence>MIIPLEEGRWIHCRGSNNWQKYLNLSEKNDSAASASPPSSSFFRGLSDMSPAPDLGEEVQQVSPTHSISQTDLWNSLFSSAPTPFLLL</sequence>
<dbReference type="AlphaFoldDB" id="A0AAF0PZW2"/>
<evidence type="ECO:0000313" key="2">
    <source>
        <dbReference type="EMBL" id="WMV14174.1"/>
    </source>
</evidence>
<gene>
    <name evidence="2" type="ORF">MTR67_007559</name>
</gene>
<name>A0AAF0PZW2_SOLVR</name>
<evidence type="ECO:0000313" key="3">
    <source>
        <dbReference type="Proteomes" id="UP001234989"/>
    </source>
</evidence>
<protein>
    <submittedName>
        <fullName evidence="2">Uncharacterized protein</fullName>
    </submittedName>
</protein>
<dbReference type="EMBL" id="CP133613">
    <property type="protein sequence ID" value="WMV14174.1"/>
    <property type="molecule type" value="Genomic_DNA"/>
</dbReference>
<organism evidence="2 3">
    <name type="scientific">Solanum verrucosum</name>
    <dbReference type="NCBI Taxonomy" id="315347"/>
    <lineage>
        <taxon>Eukaryota</taxon>
        <taxon>Viridiplantae</taxon>
        <taxon>Streptophyta</taxon>
        <taxon>Embryophyta</taxon>
        <taxon>Tracheophyta</taxon>
        <taxon>Spermatophyta</taxon>
        <taxon>Magnoliopsida</taxon>
        <taxon>eudicotyledons</taxon>
        <taxon>Gunneridae</taxon>
        <taxon>Pentapetalae</taxon>
        <taxon>asterids</taxon>
        <taxon>lamiids</taxon>
        <taxon>Solanales</taxon>
        <taxon>Solanaceae</taxon>
        <taxon>Solanoideae</taxon>
        <taxon>Solaneae</taxon>
        <taxon>Solanum</taxon>
    </lineage>
</organism>
<keyword evidence="3" id="KW-1185">Reference proteome</keyword>
<feature type="region of interest" description="Disordered" evidence="1">
    <location>
        <begin position="30"/>
        <end position="67"/>
    </location>
</feature>
<feature type="compositionally biased region" description="Low complexity" evidence="1">
    <location>
        <begin position="31"/>
        <end position="41"/>
    </location>
</feature>
<proteinExistence type="predicted"/>
<reference evidence="2" key="1">
    <citation type="submission" date="2023-08" db="EMBL/GenBank/DDBJ databases">
        <title>A de novo genome assembly of Solanum verrucosum Schlechtendal, a Mexican diploid species geographically isolated from the other diploid A-genome species in potato relatives.</title>
        <authorList>
            <person name="Hosaka K."/>
        </authorList>
    </citation>
    <scope>NUCLEOTIDE SEQUENCE</scope>
    <source>
        <tissue evidence="2">Young leaves</tissue>
    </source>
</reference>
<dbReference type="Proteomes" id="UP001234989">
    <property type="component" value="Chromosome 2"/>
</dbReference>